<dbReference type="GO" id="GO:0016787">
    <property type="term" value="F:hydrolase activity"/>
    <property type="evidence" value="ECO:0007669"/>
    <property type="project" value="UniProtKB-KW"/>
</dbReference>
<evidence type="ECO:0000259" key="3">
    <source>
        <dbReference type="Pfam" id="PF00857"/>
    </source>
</evidence>
<evidence type="ECO:0000256" key="2">
    <source>
        <dbReference type="ARBA" id="ARBA00022801"/>
    </source>
</evidence>
<protein>
    <recommendedName>
        <fullName evidence="3">Isochorismatase-like domain-containing protein</fullName>
    </recommendedName>
</protein>
<dbReference type="EMBL" id="JAPDFR010000001">
    <property type="protein sequence ID" value="KAK0391679.1"/>
    <property type="molecule type" value="Genomic_DNA"/>
</dbReference>
<accession>A0AA39GR77</accession>
<feature type="domain" description="Isochorismatase-like" evidence="3">
    <location>
        <begin position="175"/>
        <end position="272"/>
    </location>
</feature>
<dbReference type="PANTHER" id="PTHR43540">
    <property type="entry name" value="PEROXYUREIDOACRYLATE/UREIDOACRYLATE AMIDOHYDROLASE-RELATED"/>
    <property type="match status" value="1"/>
</dbReference>
<dbReference type="Gene3D" id="3.40.50.850">
    <property type="entry name" value="Isochorismatase-like"/>
    <property type="match status" value="1"/>
</dbReference>
<dbReference type="Pfam" id="PF00857">
    <property type="entry name" value="Isochorismatase"/>
    <property type="match status" value="1"/>
</dbReference>
<keyword evidence="2" id="KW-0378">Hydrolase</keyword>
<name>A0AA39GR77_SARSR</name>
<dbReference type="Proteomes" id="UP001175261">
    <property type="component" value="Unassembled WGS sequence"/>
</dbReference>
<evidence type="ECO:0000313" key="5">
    <source>
        <dbReference type="Proteomes" id="UP001175261"/>
    </source>
</evidence>
<comment type="caution">
    <text evidence="4">The sequence shown here is derived from an EMBL/GenBank/DDBJ whole genome shotgun (WGS) entry which is preliminary data.</text>
</comment>
<keyword evidence="5" id="KW-1185">Reference proteome</keyword>
<dbReference type="InterPro" id="IPR050272">
    <property type="entry name" value="Isochorismatase-like_hydrls"/>
</dbReference>
<organism evidence="4 5">
    <name type="scientific">Sarocladium strictum</name>
    <name type="common">Black bundle disease fungus</name>
    <name type="synonym">Acremonium strictum</name>
    <dbReference type="NCBI Taxonomy" id="5046"/>
    <lineage>
        <taxon>Eukaryota</taxon>
        <taxon>Fungi</taxon>
        <taxon>Dikarya</taxon>
        <taxon>Ascomycota</taxon>
        <taxon>Pezizomycotina</taxon>
        <taxon>Sordariomycetes</taxon>
        <taxon>Hypocreomycetidae</taxon>
        <taxon>Hypocreales</taxon>
        <taxon>Sarocladiaceae</taxon>
        <taxon>Sarocladium</taxon>
    </lineage>
</organism>
<proteinExistence type="inferred from homology"/>
<dbReference type="InterPro" id="IPR000868">
    <property type="entry name" value="Isochorismatase-like_dom"/>
</dbReference>
<comment type="similarity">
    <text evidence="1">Belongs to the isochorismatase family.</text>
</comment>
<gene>
    <name evidence="4" type="ORF">NLU13_1178</name>
</gene>
<dbReference type="PANTHER" id="PTHR43540:SF9">
    <property type="entry name" value="FAMILY HYDROLASE, PUTATIVE (AFU_ORTHOLOGUE AFUA_2G08700)-RELATED"/>
    <property type="match status" value="1"/>
</dbReference>
<dbReference type="CDD" id="cd00431">
    <property type="entry name" value="cysteine_hydrolases"/>
    <property type="match status" value="1"/>
</dbReference>
<dbReference type="SUPFAM" id="SSF52499">
    <property type="entry name" value="Isochorismatase-like hydrolases"/>
    <property type="match status" value="1"/>
</dbReference>
<reference evidence="4" key="1">
    <citation type="submission" date="2022-10" db="EMBL/GenBank/DDBJ databases">
        <title>Determination and structural analysis of whole genome sequence of Sarocladium strictum F4-1.</title>
        <authorList>
            <person name="Hu L."/>
            <person name="Jiang Y."/>
        </authorList>
    </citation>
    <scope>NUCLEOTIDE SEQUENCE</scope>
    <source>
        <strain evidence="4">F4-1</strain>
    </source>
</reference>
<dbReference type="InterPro" id="IPR036380">
    <property type="entry name" value="Isochorismatase-like_sf"/>
</dbReference>
<dbReference type="AlphaFoldDB" id="A0AA39GR77"/>
<evidence type="ECO:0000256" key="1">
    <source>
        <dbReference type="ARBA" id="ARBA00006336"/>
    </source>
</evidence>
<evidence type="ECO:0000313" key="4">
    <source>
        <dbReference type="EMBL" id="KAK0391679.1"/>
    </source>
</evidence>
<sequence>MSTLACRLGSPSDNWIYNPSSGYDLTRSLSPRLTLPTTTSQPITICPSTTALIVIDMQNFFLDPAAGRPRNPLAVEAERRLVEIGIPACREGGIRVVHLTWGIAGGAEGELASIPPCVVRGFGAVLEGDLEDVDGDVVVKETFGVRPTVGDDMGDVTLENGKMIPGGDLLMRDQWNTALHPPLEAAFQASQSLPLPDVRFHKARISGFSSTALPIVKFLRSEGIKTLLFTGVNTDQCVVASLQDAAAMGFDAVLMRDGCATASPDYARKAVEYNCRKNWGFVADLQGLRDGVRRMKDGCFTVS</sequence>